<sequence length="799" mass="89326">MSLLKQSLHLVAAVVVVTIQIIAQPIFFGVFGSTTAVESMILIAVMGGICLGQSGLLNIAWTRILLTVSGIILTLLGWFYSEAILQGSRSLVGELLAGFLIVLTVVSSGILSSRAIYLDSDIKKNYFWHNLICAFGILCLFGIQVKFGNAAVCIVAGSALLLISLSHRLWNTSESLLAIHWNSLTLTSLGLGFFSGVYLSCVLETMELSIFPSGFEFHFYLLLTFLHLAVARYLPARKVKFSLIPMMAFLVFILILVGFFGGVKDFFFFNQAPLIFSSYSVSYRIALVSFIQVFTLLIPYAFFAYVVPRRQLEAPNENHLFFVSLGNFLGFLIPGVLLIHPPLEMLLPLFFILSLVWWKVVDSSNRKQMVGLVVCALILCGFLLPEPSRRILVQSLKSRILLTESVFVDKGFGLNGVQEIHRKEGKVGFVYSYGDIPGIGLGGYVAPMYSPADLAKSLATKRLMKENKVKRVLILGLGNHLLLKYASILQDEIGGTIEAIDVIDNFPPYEREGFRKEISDVIDFNDKKLPTLKVHTDDVFKFLARKKYNEPYDLVVNNLTWPLYMSARLTYTKEFFDLVNGALTDNGIFVTRSFTDERINCLTTFAFPFTGKIRLAGLAPVIVGSKTAVTSAEASSDQEKCDEGQNPNLSKLFWGQGLYERNMQKRSSIRSIAESRVLFYPATGILKEKAEVIGKASSLFSEKYHKEIISVDSNSSDIFAQYLYKAFSLNSRHRQSFSIWPYLSKDIELSGNLSKLKSTCSFYKDYKKKFASSPDVLGVRVYSELLKSYNISEDCFETL</sequence>
<dbReference type="Pfam" id="PF01564">
    <property type="entry name" value="Spermine_synth"/>
    <property type="match status" value="1"/>
</dbReference>
<dbReference type="InterPro" id="IPR029063">
    <property type="entry name" value="SAM-dependent_MTases_sf"/>
</dbReference>
<dbReference type="Gene3D" id="3.40.50.150">
    <property type="entry name" value="Vaccinia Virus protein VP39"/>
    <property type="match status" value="1"/>
</dbReference>
<organism evidence="1 2">
    <name type="scientific">Bacteriovorax stolpii</name>
    <name type="common">Bdellovibrio stolpii</name>
    <dbReference type="NCBI Taxonomy" id="960"/>
    <lineage>
        <taxon>Bacteria</taxon>
        <taxon>Pseudomonadati</taxon>
        <taxon>Bdellovibrionota</taxon>
        <taxon>Bacteriovoracia</taxon>
        <taxon>Bacteriovoracales</taxon>
        <taxon>Bacteriovoracaceae</taxon>
        <taxon>Bacteriovorax</taxon>
    </lineage>
</organism>
<name>A0A2K9NMY1_BACTC</name>
<protein>
    <submittedName>
        <fullName evidence="1">Uncharacterized protein</fullName>
    </submittedName>
</protein>
<proteinExistence type="predicted"/>
<dbReference type="Proteomes" id="UP000235584">
    <property type="component" value="Chromosome"/>
</dbReference>
<accession>A0A2K9NMY1</accession>
<dbReference type="EMBL" id="CP025704">
    <property type="protein sequence ID" value="AUN96886.1"/>
    <property type="molecule type" value="Genomic_DNA"/>
</dbReference>
<evidence type="ECO:0000313" key="2">
    <source>
        <dbReference type="Proteomes" id="UP000235584"/>
    </source>
</evidence>
<dbReference type="RefSeq" id="WP_102242181.1">
    <property type="nucleotide sequence ID" value="NZ_CP025704.1"/>
</dbReference>
<dbReference type="SUPFAM" id="SSF53335">
    <property type="entry name" value="S-adenosyl-L-methionine-dependent methyltransferases"/>
    <property type="match status" value="1"/>
</dbReference>
<reference evidence="1 2" key="1">
    <citation type="submission" date="2018-01" db="EMBL/GenBank/DDBJ databases">
        <title>Complete genome sequence of Bacteriovorax stolpii DSM12778.</title>
        <authorList>
            <person name="Tang B."/>
            <person name="Chang J."/>
        </authorList>
    </citation>
    <scope>NUCLEOTIDE SEQUENCE [LARGE SCALE GENOMIC DNA]</scope>
    <source>
        <strain evidence="1 2">DSM 12778</strain>
    </source>
</reference>
<gene>
    <name evidence="1" type="ORF">C0V70_01945</name>
</gene>
<evidence type="ECO:0000313" key="1">
    <source>
        <dbReference type="EMBL" id="AUN96886.1"/>
    </source>
</evidence>
<keyword evidence="2" id="KW-1185">Reference proteome</keyword>
<dbReference type="KEGG" id="bsto:C0V70_01945"/>
<dbReference type="AlphaFoldDB" id="A0A2K9NMY1"/>